<dbReference type="PANTHER" id="PTHR48475">
    <property type="entry name" value="RIBONUCLEASE H"/>
    <property type="match status" value="1"/>
</dbReference>
<organism evidence="2 3">
    <name type="scientific">Taxus chinensis</name>
    <name type="common">Chinese yew</name>
    <name type="synonym">Taxus wallichiana var. chinensis</name>
    <dbReference type="NCBI Taxonomy" id="29808"/>
    <lineage>
        <taxon>Eukaryota</taxon>
        <taxon>Viridiplantae</taxon>
        <taxon>Streptophyta</taxon>
        <taxon>Embryophyta</taxon>
        <taxon>Tracheophyta</taxon>
        <taxon>Spermatophyta</taxon>
        <taxon>Pinopsida</taxon>
        <taxon>Pinidae</taxon>
        <taxon>Conifers II</taxon>
        <taxon>Cupressales</taxon>
        <taxon>Taxaceae</taxon>
        <taxon>Taxus</taxon>
    </lineage>
</organism>
<comment type="caution">
    <text evidence="2">The sequence shown here is derived from an EMBL/GenBank/DDBJ whole genome shotgun (WGS) entry which is preliminary data.</text>
</comment>
<accession>A0AA38FGU8</accession>
<dbReference type="EMBL" id="JAHRHJ020000009">
    <property type="protein sequence ID" value="KAH9301362.1"/>
    <property type="molecule type" value="Genomic_DNA"/>
</dbReference>
<name>A0AA38FGU8_TAXCH</name>
<dbReference type="Gene3D" id="3.30.420.10">
    <property type="entry name" value="Ribonuclease H-like superfamily/Ribonuclease H"/>
    <property type="match status" value="1"/>
</dbReference>
<keyword evidence="3" id="KW-1185">Reference proteome</keyword>
<proteinExistence type="predicted"/>
<feature type="non-terminal residue" evidence="2">
    <location>
        <position position="62"/>
    </location>
</feature>
<dbReference type="AlphaFoldDB" id="A0AA38FGU8"/>
<feature type="domain" description="RNase H type-1" evidence="1">
    <location>
        <begin position="2"/>
        <end position="62"/>
    </location>
</feature>
<dbReference type="InterPro" id="IPR002156">
    <property type="entry name" value="RNaseH_domain"/>
</dbReference>
<dbReference type="GO" id="GO:0003676">
    <property type="term" value="F:nucleic acid binding"/>
    <property type="evidence" value="ECO:0007669"/>
    <property type="project" value="InterPro"/>
</dbReference>
<dbReference type="PANTHER" id="PTHR48475:SF1">
    <property type="entry name" value="RNASE H TYPE-1 DOMAIN-CONTAINING PROTEIN"/>
    <property type="match status" value="1"/>
</dbReference>
<protein>
    <recommendedName>
        <fullName evidence="1">RNase H type-1 domain-containing protein</fullName>
    </recommendedName>
</protein>
<evidence type="ECO:0000313" key="2">
    <source>
        <dbReference type="EMBL" id="KAH9301362.1"/>
    </source>
</evidence>
<dbReference type="Proteomes" id="UP000824469">
    <property type="component" value="Unassembled WGS sequence"/>
</dbReference>
<dbReference type="InterPro" id="IPR036397">
    <property type="entry name" value="RNaseH_sf"/>
</dbReference>
<evidence type="ECO:0000259" key="1">
    <source>
        <dbReference type="Pfam" id="PF13456"/>
    </source>
</evidence>
<gene>
    <name evidence="2" type="ORF">KI387_012945</name>
</gene>
<dbReference type="GO" id="GO:0004523">
    <property type="term" value="F:RNA-DNA hybrid ribonuclease activity"/>
    <property type="evidence" value="ECO:0007669"/>
    <property type="project" value="InterPro"/>
</dbReference>
<dbReference type="SUPFAM" id="SSF53098">
    <property type="entry name" value="Ribonuclease H-like"/>
    <property type="match status" value="1"/>
</dbReference>
<sequence>MGVGVVLISPKDEKFFFAHRLQLACSNNVAEYEALLHDLLIAEKKKIKALQIFGDRELVIHQ</sequence>
<reference evidence="2 3" key="1">
    <citation type="journal article" date="2021" name="Nat. Plants">
        <title>The Taxus genome provides insights into paclitaxel biosynthesis.</title>
        <authorList>
            <person name="Xiong X."/>
            <person name="Gou J."/>
            <person name="Liao Q."/>
            <person name="Li Y."/>
            <person name="Zhou Q."/>
            <person name="Bi G."/>
            <person name="Li C."/>
            <person name="Du R."/>
            <person name="Wang X."/>
            <person name="Sun T."/>
            <person name="Guo L."/>
            <person name="Liang H."/>
            <person name="Lu P."/>
            <person name="Wu Y."/>
            <person name="Zhang Z."/>
            <person name="Ro D.K."/>
            <person name="Shang Y."/>
            <person name="Huang S."/>
            <person name="Yan J."/>
        </authorList>
    </citation>
    <scope>NUCLEOTIDE SEQUENCE [LARGE SCALE GENOMIC DNA]</scope>
    <source>
        <strain evidence="2">Ta-2019</strain>
    </source>
</reference>
<evidence type="ECO:0000313" key="3">
    <source>
        <dbReference type="Proteomes" id="UP000824469"/>
    </source>
</evidence>
<dbReference type="Pfam" id="PF13456">
    <property type="entry name" value="RVT_3"/>
    <property type="match status" value="1"/>
</dbReference>
<dbReference type="InterPro" id="IPR012337">
    <property type="entry name" value="RNaseH-like_sf"/>
</dbReference>